<keyword evidence="3" id="KW-1185">Reference proteome</keyword>
<dbReference type="InterPro" id="IPR012942">
    <property type="entry name" value="SRR1-like"/>
</dbReference>
<feature type="domain" description="SRR1-like" evidence="1">
    <location>
        <begin position="84"/>
        <end position="167"/>
    </location>
</feature>
<evidence type="ECO:0000313" key="2">
    <source>
        <dbReference type="EMBL" id="KAK4097428.1"/>
    </source>
</evidence>
<reference evidence="2" key="1">
    <citation type="journal article" date="2023" name="Mol. Phylogenet. Evol.">
        <title>Genome-scale phylogeny and comparative genomics of the fungal order Sordariales.</title>
        <authorList>
            <person name="Hensen N."/>
            <person name="Bonometti L."/>
            <person name="Westerberg I."/>
            <person name="Brannstrom I.O."/>
            <person name="Guillou S."/>
            <person name="Cros-Aarteil S."/>
            <person name="Calhoun S."/>
            <person name="Haridas S."/>
            <person name="Kuo A."/>
            <person name="Mondo S."/>
            <person name="Pangilinan J."/>
            <person name="Riley R."/>
            <person name="LaButti K."/>
            <person name="Andreopoulos B."/>
            <person name="Lipzen A."/>
            <person name="Chen C."/>
            <person name="Yan M."/>
            <person name="Daum C."/>
            <person name="Ng V."/>
            <person name="Clum A."/>
            <person name="Steindorff A."/>
            <person name="Ohm R.A."/>
            <person name="Martin F."/>
            <person name="Silar P."/>
            <person name="Natvig D.O."/>
            <person name="Lalanne C."/>
            <person name="Gautier V."/>
            <person name="Ament-Velasquez S.L."/>
            <person name="Kruys A."/>
            <person name="Hutchinson M.I."/>
            <person name="Powell A.J."/>
            <person name="Barry K."/>
            <person name="Miller A.N."/>
            <person name="Grigoriev I.V."/>
            <person name="Debuchy R."/>
            <person name="Gladieux P."/>
            <person name="Hiltunen Thoren M."/>
            <person name="Johannesson H."/>
        </authorList>
    </citation>
    <scope>NUCLEOTIDE SEQUENCE</scope>
    <source>
        <strain evidence="2">CBS 757.83</strain>
    </source>
</reference>
<dbReference type="AlphaFoldDB" id="A0AAN6PTE8"/>
<organism evidence="2 3">
    <name type="scientific">Parathielavia hyrcaniae</name>
    <dbReference type="NCBI Taxonomy" id="113614"/>
    <lineage>
        <taxon>Eukaryota</taxon>
        <taxon>Fungi</taxon>
        <taxon>Dikarya</taxon>
        <taxon>Ascomycota</taxon>
        <taxon>Pezizomycotina</taxon>
        <taxon>Sordariomycetes</taxon>
        <taxon>Sordariomycetidae</taxon>
        <taxon>Sordariales</taxon>
        <taxon>Chaetomiaceae</taxon>
        <taxon>Parathielavia</taxon>
    </lineage>
</organism>
<dbReference type="PANTHER" id="PTHR42080">
    <property type="entry name" value="SRR1 DOMAIN-CONTAINING PROTEIN"/>
    <property type="match status" value="1"/>
</dbReference>
<accession>A0AAN6PTE8</accession>
<dbReference type="Proteomes" id="UP001305647">
    <property type="component" value="Unassembled WGS sequence"/>
</dbReference>
<dbReference type="Pfam" id="PF07985">
    <property type="entry name" value="SRR1"/>
    <property type="match status" value="1"/>
</dbReference>
<evidence type="ECO:0000259" key="1">
    <source>
        <dbReference type="Pfam" id="PF07985"/>
    </source>
</evidence>
<protein>
    <recommendedName>
        <fullName evidence="1">SRR1-like domain-containing protein</fullName>
    </recommendedName>
</protein>
<reference evidence="2" key="2">
    <citation type="submission" date="2023-05" db="EMBL/GenBank/DDBJ databases">
        <authorList>
            <consortium name="Lawrence Berkeley National Laboratory"/>
            <person name="Steindorff A."/>
            <person name="Hensen N."/>
            <person name="Bonometti L."/>
            <person name="Westerberg I."/>
            <person name="Brannstrom I.O."/>
            <person name="Guillou S."/>
            <person name="Cros-Aarteil S."/>
            <person name="Calhoun S."/>
            <person name="Haridas S."/>
            <person name="Kuo A."/>
            <person name="Mondo S."/>
            <person name="Pangilinan J."/>
            <person name="Riley R."/>
            <person name="Labutti K."/>
            <person name="Andreopoulos B."/>
            <person name="Lipzen A."/>
            <person name="Chen C."/>
            <person name="Yanf M."/>
            <person name="Daum C."/>
            <person name="Ng V."/>
            <person name="Clum A."/>
            <person name="Ohm R."/>
            <person name="Martin F."/>
            <person name="Silar P."/>
            <person name="Natvig D."/>
            <person name="Lalanne C."/>
            <person name="Gautier V."/>
            <person name="Ament-Velasquez S.L."/>
            <person name="Kruys A."/>
            <person name="Hutchinson M.I."/>
            <person name="Powell A.J."/>
            <person name="Barry K."/>
            <person name="Miller A.N."/>
            <person name="Grigoriev I.V."/>
            <person name="Debuchy R."/>
            <person name="Gladieux P."/>
            <person name="Thoren M.H."/>
            <person name="Johannesson H."/>
        </authorList>
    </citation>
    <scope>NUCLEOTIDE SEQUENCE</scope>
    <source>
        <strain evidence="2">CBS 757.83</strain>
    </source>
</reference>
<gene>
    <name evidence="2" type="ORF">N658DRAFT_561767</name>
</gene>
<sequence length="194" mass="21869">MTVGRLRLKYEPGDNTEYVLGTFGALLTKDGIKQWEASPQCTQLRALFDTVTLPTSNPTKRLKSAPSPSMPLVLTLRDIIQTRQQQDDVERQHTEQRPEIRCFAQNPLYDDADGEILGRAGITVVQDPRALLEVNKQSVVLSFSPNVPVRQIITDLARPDILIWDEVSGKAGNAERCTDPESPRLWTMIENHYN</sequence>
<dbReference type="EMBL" id="MU863675">
    <property type="protein sequence ID" value="KAK4097428.1"/>
    <property type="molecule type" value="Genomic_DNA"/>
</dbReference>
<proteinExistence type="predicted"/>
<dbReference type="PANTHER" id="PTHR42080:SF3">
    <property type="entry name" value="SRR1-LIKE DOMAIN-CONTAINING PROTEIN"/>
    <property type="match status" value="1"/>
</dbReference>
<name>A0AAN6PTE8_9PEZI</name>
<evidence type="ECO:0000313" key="3">
    <source>
        <dbReference type="Proteomes" id="UP001305647"/>
    </source>
</evidence>
<comment type="caution">
    <text evidence="2">The sequence shown here is derived from an EMBL/GenBank/DDBJ whole genome shotgun (WGS) entry which is preliminary data.</text>
</comment>